<reference evidence="1 2" key="1">
    <citation type="journal article" date="2020" name="IScience">
        <title>Genome Sequencing of the Endangered Kingdonia uniflora (Circaeasteraceae, Ranunculales) Reveals Potential Mechanisms of Evolutionary Specialization.</title>
        <authorList>
            <person name="Sun Y."/>
            <person name="Deng T."/>
            <person name="Zhang A."/>
            <person name="Moore M.J."/>
            <person name="Landis J.B."/>
            <person name="Lin N."/>
            <person name="Zhang H."/>
            <person name="Zhang X."/>
            <person name="Huang J."/>
            <person name="Zhang X."/>
            <person name="Sun H."/>
            <person name="Wang H."/>
        </authorList>
    </citation>
    <scope>NUCLEOTIDE SEQUENCE [LARGE SCALE GENOMIC DNA]</scope>
    <source>
        <strain evidence="1">TB1705</strain>
        <tissue evidence="1">Leaf</tissue>
    </source>
</reference>
<accession>A0A7J7LZE3</accession>
<dbReference type="EMBL" id="JACGCM010001859">
    <property type="protein sequence ID" value="KAF6148011.1"/>
    <property type="molecule type" value="Genomic_DNA"/>
</dbReference>
<comment type="caution">
    <text evidence="1">The sequence shown here is derived from an EMBL/GenBank/DDBJ whole genome shotgun (WGS) entry which is preliminary data.</text>
</comment>
<protein>
    <submittedName>
        <fullName evidence="1">Uncharacterized protein</fullName>
    </submittedName>
</protein>
<organism evidence="1 2">
    <name type="scientific">Kingdonia uniflora</name>
    <dbReference type="NCBI Taxonomy" id="39325"/>
    <lineage>
        <taxon>Eukaryota</taxon>
        <taxon>Viridiplantae</taxon>
        <taxon>Streptophyta</taxon>
        <taxon>Embryophyta</taxon>
        <taxon>Tracheophyta</taxon>
        <taxon>Spermatophyta</taxon>
        <taxon>Magnoliopsida</taxon>
        <taxon>Ranunculales</taxon>
        <taxon>Circaeasteraceae</taxon>
        <taxon>Kingdonia</taxon>
    </lineage>
</organism>
<evidence type="ECO:0000313" key="2">
    <source>
        <dbReference type="Proteomes" id="UP000541444"/>
    </source>
</evidence>
<dbReference type="Proteomes" id="UP000541444">
    <property type="component" value="Unassembled WGS sequence"/>
</dbReference>
<gene>
    <name evidence="1" type="ORF">GIB67_024186</name>
</gene>
<proteinExistence type="predicted"/>
<sequence>MKLQSNNIFWFKFCYEEDKEKVLEWGSQHIANRLFVIRVSFPLYTVPFDVDDGEVAFIEAEYAWKPPKCLDCCLFDHITYKCEARLCARIQVKVMALVPIETILGNNKDQHHSQSKESGTIDHGRSLRPIADLNSRDIPENNHGLVTENANVSSNTVSMQDNSGQNGIGTKLKNSESAKEFALKRLRLSRKHG</sequence>
<name>A0A7J7LZE3_9MAGN</name>
<keyword evidence="2" id="KW-1185">Reference proteome</keyword>
<dbReference type="AlphaFoldDB" id="A0A7J7LZE3"/>
<evidence type="ECO:0000313" key="1">
    <source>
        <dbReference type="EMBL" id="KAF6148011.1"/>
    </source>
</evidence>